<comment type="similarity">
    <text evidence="1">Belongs to the glycosyltransferase 28 family.</text>
</comment>
<dbReference type="STRING" id="33936.AZI98_09465"/>
<evidence type="ECO:0000259" key="4">
    <source>
        <dbReference type="Pfam" id="PF06925"/>
    </source>
</evidence>
<dbReference type="GO" id="GO:0016020">
    <property type="term" value="C:membrane"/>
    <property type="evidence" value="ECO:0007669"/>
    <property type="project" value="GOC"/>
</dbReference>
<evidence type="ECO:0000256" key="3">
    <source>
        <dbReference type="ARBA" id="ARBA00022679"/>
    </source>
</evidence>
<dbReference type="Gene3D" id="3.40.50.2000">
    <property type="entry name" value="Glycogen Phosphorylase B"/>
    <property type="match status" value="1"/>
</dbReference>
<dbReference type="Proteomes" id="UP000076476">
    <property type="component" value="Unassembled WGS sequence"/>
</dbReference>
<comment type="caution">
    <text evidence="5">The sequence shown here is derived from an EMBL/GenBank/DDBJ whole genome shotgun (WGS) entry which is preliminary data.</text>
</comment>
<evidence type="ECO:0000313" key="6">
    <source>
        <dbReference type="Proteomes" id="UP000076476"/>
    </source>
</evidence>
<dbReference type="GO" id="GO:0016758">
    <property type="term" value="F:hexosyltransferase activity"/>
    <property type="evidence" value="ECO:0007669"/>
    <property type="project" value="InterPro"/>
</dbReference>
<dbReference type="RefSeq" id="WP_063388034.1">
    <property type="nucleotide sequence ID" value="NZ_LWBR01000024.1"/>
</dbReference>
<dbReference type="PANTHER" id="PTHR43025">
    <property type="entry name" value="MONOGALACTOSYLDIACYLGLYCEROL SYNTHASE"/>
    <property type="match status" value="1"/>
</dbReference>
<evidence type="ECO:0000256" key="2">
    <source>
        <dbReference type="ARBA" id="ARBA00022676"/>
    </source>
</evidence>
<gene>
    <name evidence="5" type="ORF">AZI98_09465</name>
</gene>
<dbReference type="Pfam" id="PF06925">
    <property type="entry name" value="MGDG_synth"/>
    <property type="match status" value="1"/>
</dbReference>
<dbReference type="GO" id="GO:0009247">
    <property type="term" value="P:glycolipid biosynthetic process"/>
    <property type="evidence" value="ECO:0007669"/>
    <property type="project" value="InterPro"/>
</dbReference>
<dbReference type="EMBL" id="LWBR01000024">
    <property type="protein sequence ID" value="KZN96274.1"/>
    <property type="molecule type" value="Genomic_DNA"/>
</dbReference>
<reference evidence="5 6" key="1">
    <citation type="submission" date="2016-04" db="EMBL/GenBank/DDBJ databases">
        <title>Draft genome sequence of Aeribacillus pallidus 8m3 from petroleum reservoir.</title>
        <authorList>
            <person name="Poltaraus A.B."/>
            <person name="Nazina T.N."/>
            <person name="Tourova T.P."/>
            <person name="Malakho S.M."/>
            <person name="Korshunova A.V."/>
            <person name="Sokolova D.S."/>
        </authorList>
    </citation>
    <scope>NUCLEOTIDE SEQUENCE [LARGE SCALE GENOMIC DNA]</scope>
    <source>
        <strain evidence="5 6">8m3</strain>
    </source>
</reference>
<proteinExistence type="inferred from homology"/>
<dbReference type="AlphaFoldDB" id="A0A165XPV4"/>
<organism evidence="5 6">
    <name type="scientific">Aeribacillus pallidus</name>
    <dbReference type="NCBI Taxonomy" id="33936"/>
    <lineage>
        <taxon>Bacteria</taxon>
        <taxon>Bacillati</taxon>
        <taxon>Bacillota</taxon>
        <taxon>Bacilli</taxon>
        <taxon>Bacillales</taxon>
        <taxon>Bacillaceae</taxon>
        <taxon>Aeribacillus</taxon>
    </lineage>
</organism>
<name>A0A165XPV4_9BACI</name>
<keyword evidence="2" id="KW-0328">Glycosyltransferase</keyword>
<keyword evidence="3" id="KW-0808">Transferase</keyword>
<dbReference type="OrthoDB" id="9815663at2"/>
<dbReference type="InterPro" id="IPR050519">
    <property type="entry name" value="Glycosyltransf_28_UgtP"/>
</dbReference>
<keyword evidence="6" id="KW-1185">Reference proteome</keyword>
<accession>A0A165XPV4</accession>
<evidence type="ECO:0000313" key="5">
    <source>
        <dbReference type="EMBL" id="KZN96274.1"/>
    </source>
</evidence>
<dbReference type="InterPro" id="IPR009695">
    <property type="entry name" value="Diacylglyc_glucosyltr_N"/>
</dbReference>
<evidence type="ECO:0000256" key="1">
    <source>
        <dbReference type="ARBA" id="ARBA00006962"/>
    </source>
</evidence>
<dbReference type="SUPFAM" id="SSF53756">
    <property type="entry name" value="UDP-Glycosyltransferase/glycogen phosphorylase"/>
    <property type="match status" value="1"/>
</dbReference>
<protein>
    <submittedName>
        <fullName evidence="5">Galactosyldiacylglycerol synthase</fullName>
    </submittedName>
</protein>
<dbReference type="PANTHER" id="PTHR43025:SF3">
    <property type="entry name" value="MONOGALACTOSYLDIACYLGLYCEROL SYNTHASE 1, CHLOROPLASTIC"/>
    <property type="match status" value="1"/>
</dbReference>
<sequence>MKKILYLPFLTIPSGHHQTADALMEGLLRLDPDIHCEKMDLLSSKFGKIERLISSFYLQWIGRFPKSYSHMYHRSVLAEQKSGKRFLHYEALFLRHLKKIIDELNPKMIVCTHALPSYLLARLKASSQINIPVINVYTDFFIHHLWGKREIDYHFVGHSYMKDYLLEKGIKKEQIFVTGIPIHPNFTKRKDEHVHSMRFYRGLISGGSSGVGSIEKITEKISRDDDIHYMVLCGKNRKLYDRLIKQNHPRITPLPYISSREQMNDLYNRVDFIMTKPGGVTISECLYKKIPIFVYHTLPGQEEINLEKLTKFGMVFDFRNWQEETNISASIIRALQSKQLSKFLSKVDEYHKSLAPIEPAGLIKRLMNE</sequence>
<feature type="domain" description="Diacylglycerol glucosyltransferase N-terminal" evidence="4">
    <location>
        <begin position="16"/>
        <end position="182"/>
    </location>
</feature>